<dbReference type="Pfam" id="PF06082">
    <property type="entry name" value="YjbH"/>
    <property type="match status" value="1"/>
</dbReference>
<organism evidence="2 3">
    <name type="scientific">Falsiruegeria mediterranea M17</name>
    <dbReference type="NCBI Taxonomy" id="1200281"/>
    <lineage>
        <taxon>Bacteria</taxon>
        <taxon>Pseudomonadati</taxon>
        <taxon>Pseudomonadota</taxon>
        <taxon>Alphaproteobacteria</taxon>
        <taxon>Rhodobacterales</taxon>
        <taxon>Roseobacteraceae</taxon>
        <taxon>Falsiruegeria</taxon>
    </lineage>
</organism>
<accession>A0A2R8CGB4</accession>
<proteinExistence type="predicted"/>
<protein>
    <recommendedName>
        <fullName evidence="4">Exopolysaccharide biosynthesis protein YbjH</fullName>
    </recommendedName>
</protein>
<sequence>MFGKPGLRPLKGAALALIVLVTAALPQVGQTQATAEPVVVSTGAGTAATAPSFEPLPPPSLNFYGSPGLIDMPSAEMLPDGQFTTGISYFGGQGRYTLTFQPTPWMSASFRYNSIRNWNLGGFPTYYDRGFDVRFRLLKETRLRPEITLGLQDFVGTGIYAAEYFVATKNFENLSLGQSTLPGRLKLTAGIGWGRLGSHGSFASSGTRPPFDPSGTGGQVAFDQWFRGPMAAFAGAEWLINDRLGVKVEYSSDDYVTETQTTSVFQKKSPFNFGVEYQASPRTRLGAYYLYGSEFGLSAQIQLNPRHPPAPRHAPAPFAVAPRPDRAVNPDAWGTQWVASTTVRQTMRDLMVPLMEREGLVLESLDLNGDSAELRFRNLRYKSNTIALGRAARIMALVLPASVETFDLVPVSRGMGLSRVTIRRSDLEALEHDSNSSEAILAVTGFSNAGPEPDTALKGPGLYPDFSWSIAPYFSPAYFDPEQPIRIDVGVDLQATYKPAPGWVISGRLRQRVAGNLEDGRLSPSNLPPVRTDQALYAQFDTTLNNLYVARYWKPSEDLYARVTGGYFEYGYGGLSTELLWKPVNSPLALGVEANYAIKRDYDQRLGFQDYRVFTGHASAYMDFENGFHGQIDVGRYLAGDVGATLSLDRVFKNGWIVGGFATFTSASAEEFGEGSFDKGIRFSIPLNWFLGKPSRKSLGTVIRPIQRDGGAKVSIPGRLYGQVRPAHNKALRDQWVGFWE</sequence>
<dbReference type="EMBL" id="ONZG01000019">
    <property type="protein sequence ID" value="SPJ31298.1"/>
    <property type="molecule type" value="Genomic_DNA"/>
</dbReference>
<keyword evidence="1" id="KW-0732">Signal</keyword>
<keyword evidence="3" id="KW-1185">Reference proteome</keyword>
<reference evidence="3" key="1">
    <citation type="submission" date="2018-03" db="EMBL/GenBank/DDBJ databases">
        <authorList>
            <person name="Rodrigo-Torres L."/>
            <person name="Arahal R. D."/>
            <person name="Lucena T."/>
        </authorList>
    </citation>
    <scope>NUCLEOTIDE SEQUENCE [LARGE SCALE GENOMIC DNA]</scope>
    <source>
        <strain evidence="3">CECT 7615</strain>
    </source>
</reference>
<dbReference type="SUPFAM" id="SSF56935">
    <property type="entry name" value="Porins"/>
    <property type="match status" value="1"/>
</dbReference>
<feature type="signal peptide" evidence="1">
    <location>
        <begin position="1"/>
        <end position="35"/>
    </location>
</feature>
<dbReference type="AlphaFoldDB" id="A0A2R8CGB4"/>
<evidence type="ECO:0000313" key="3">
    <source>
        <dbReference type="Proteomes" id="UP000244898"/>
    </source>
</evidence>
<evidence type="ECO:0008006" key="4">
    <source>
        <dbReference type="Google" id="ProtNLM"/>
    </source>
</evidence>
<dbReference type="InterPro" id="IPR010344">
    <property type="entry name" value="YbjH"/>
</dbReference>
<evidence type="ECO:0000256" key="1">
    <source>
        <dbReference type="SAM" id="SignalP"/>
    </source>
</evidence>
<evidence type="ECO:0000313" key="2">
    <source>
        <dbReference type="EMBL" id="SPJ31298.1"/>
    </source>
</evidence>
<dbReference type="OrthoDB" id="19542at2"/>
<name>A0A2R8CGB4_9RHOB</name>
<gene>
    <name evidence="2" type="ORF">TRM7615_04841</name>
</gene>
<feature type="chain" id="PRO_5015354708" description="Exopolysaccharide biosynthesis protein YbjH" evidence="1">
    <location>
        <begin position="36"/>
        <end position="741"/>
    </location>
</feature>
<dbReference type="RefSeq" id="WP_108792523.1">
    <property type="nucleotide sequence ID" value="NZ_ONZG01000019.1"/>
</dbReference>
<dbReference type="Proteomes" id="UP000244898">
    <property type="component" value="Unassembled WGS sequence"/>
</dbReference>